<dbReference type="OrthoDB" id="8653919at2"/>
<organism evidence="1 2">
    <name type="scientific">Bordetella avium (strain 197N)</name>
    <dbReference type="NCBI Taxonomy" id="360910"/>
    <lineage>
        <taxon>Bacteria</taxon>
        <taxon>Pseudomonadati</taxon>
        <taxon>Pseudomonadota</taxon>
        <taxon>Betaproteobacteria</taxon>
        <taxon>Burkholderiales</taxon>
        <taxon>Alcaligenaceae</taxon>
        <taxon>Bordetella</taxon>
    </lineage>
</organism>
<proteinExistence type="predicted"/>
<evidence type="ECO:0000313" key="2">
    <source>
        <dbReference type="Proteomes" id="UP000001977"/>
    </source>
</evidence>
<keyword evidence="2" id="KW-1185">Reference proteome</keyword>
<gene>
    <name evidence="1" type="ordered locus">BAV1482</name>
</gene>
<sequence>MKGFRNYTPPDIDDLARLKESLGLTGNQLADLAGVSDGRQWRKYTGGAAPREMNPTMLFLLAARLSLSDEQIETVLEKMREIGADFEFAEPLRD</sequence>
<dbReference type="AlphaFoldDB" id="Q2L280"/>
<accession>Q2L280</accession>
<dbReference type="Proteomes" id="UP000001977">
    <property type="component" value="Chromosome"/>
</dbReference>
<reference evidence="1 2" key="1">
    <citation type="journal article" date="2006" name="J. Bacteriol.">
        <title>Comparison of the genome sequence of the poultry pathogen Bordetella avium with those of B. bronchiseptica, B. pertussis, and B. parapertussis reveals extensive diversity in surface structures associated with host interaction.</title>
        <authorList>
            <person name="Sebaihia M."/>
            <person name="Preston A."/>
            <person name="Maskell D.J."/>
            <person name="Kuzmiak H."/>
            <person name="Connell T.D."/>
            <person name="King N.D."/>
            <person name="Orndorff P.E."/>
            <person name="Miyamoto D.M."/>
            <person name="Thomson N.R."/>
            <person name="Harris D."/>
            <person name="Goble A."/>
            <person name="Lord A."/>
            <person name="Murphy L."/>
            <person name="Quail M.A."/>
            <person name="Rutter S."/>
            <person name="Squares R."/>
            <person name="Squares S."/>
            <person name="Woodward J."/>
            <person name="Parkhill J."/>
            <person name="Temple L.M."/>
        </authorList>
    </citation>
    <scope>NUCLEOTIDE SEQUENCE [LARGE SCALE GENOMIC DNA]</scope>
    <source>
        <strain evidence="1 2">197N</strain>
    </source>
</reference>
<name>Q2L280_BORA1</name>
<dbReference type="HOGENOM" id="CLU_188199_0_0_4"/>
<dbReference type="EMBL" id="AM167904">
    <property type="protein sequence ID" value="CAJ49095.1"/>
    <property type="molecule type" value="Genomic_DNA"/>
</dbReference>
<dbReference type="RefSeq" id="WP_012417159.1">
    <property type="nucleotide sequence ID" value="NC_010645.1"/>
</dbReference>
<dbReference type="eggNOG" id="ENOG5033JAM">
    <property type="taxonomic scope" value="Bacteria"/>
</dbReference>
<protein>
    <submittedName>
        <fullName evidence="1">Phage protein</fullName>
    </submittedName>
</protein>
<evidence type="ECO:0000313" key="1">
    <source>
        <dbReference type="EMBL" id="CAJ49095.1"/>
    </source>
</evidence>
<dbReference type="KEGG" id="bav:BAV1482"/>